<proteinExistence type="predicted"/>
<reference evidence="1 2" key="1">
    <citation type="submission" date="2019-02" db="EMBL/GenBank/DDBJ databases">
        <title>Deep-cultivation of Planctomycetes and their phenomic and genomic characterization uncovers novel biology.</title>
        <authorList>
            <person name="Wiegand S."/>
            <person name="Jogler M."/>
            <person name="Boedeker C."/>
            <person name="Pinto D."/>
            <person name="Vollmers J."/>
            <person name="Rivas-Marin E."/>
            <person name="Kohn T."/>
            <person name="Peeters S.H."/>
            <person name="Heuer A."/>
            <person name="Rast P."/>
            <person name="Oberbeckmann S."/>
            <person name="Bunk B."/>
            <person name="Jeske O."/>
            <person name="Meyerdierks A."/>
            <person name="Storesund J.E."/>
            <person name="Kallscheuer N."/>
            <person name="Luecker S."/>
            <person name="Lage O.M."/>
            <person name="Pohl T."/>
            <person name="Merkel B.J."/>
            <person name="Hornburger P."/>
            <person name="Mueller R.-W."/>
            <person name="Bruemmer F."/>
            <person name="Labrenz M."/>
            <person name="Spormann A.M."/>
            <person name="Op den Camp H."/>
            <person name="Overmann J."/>
            <person name="Amann R."/>
            <person name="Jetten M.S.M."/>
            <person name="Mascher T."/>
            <person name="Medema M.H."/>
            <person name="Devos D.P."/>
            <person name="Kaster A.-K."/>
            <person name="Ovreas L."/>
            <person name="Rohde M."/>
            <person name="Galperin M.Y."/>
            <person name="Jogler C."/>
        </authorList>
    </citation>
    <scope>NUCLEOTIDE SEQUENCE [LARGE SCALE GENOMIC DNA]</scope>
    <source>
        <strain evidence="1 2">I41</strain>
    </source>
</reference>
<dbReference type="OrthoDB" id="268218at2"/>
<evidence type="ECO:0000313" key="1">
    <source>
        <dbReference type="EMBL" id="QDT74089.1"/>
    </source>
</evidence>
<dbReference type="Gene3D" id="3.40.1410.10">
    <property type="entry name" value="Chorismate lyase-like"/>
    <property type="match status" value="1"/>
</dbReference>
<dbReference type="InterPro" id="IPR028978">
    <property type="entry name" value="Chorismate_lyase_/UTRA_dom_sf"/>
</dbReference>
<gene>
    <name evidence="1" type="ORF">I41_32830</name>
</gene>
<dbReference type="AlphaFoldDB" id="A0A517U0D3"/>
<accession>A0A517U0D3</accession>
<organism evidence="1 2">
    <name type="scientific">Lacipirellula limnantheis</name>
    <dbReference type="NCBI Taxonomy" id="2528024"/>
    <lineage>
        <taxon>Bacteria</taxon>
        <taxon>Pseudomonadati</taxon>
        <taxon>Planctomycetota</taxon>
        <taxon>Planctomycetia</taxon>
        <taxon>Pirellulales</taxon>
        <taxon>Lacipirellulaceae</taxon>
        <taxon>Lacipirellula</taxon>
    </lineage>
</organism>
<dbReference type="EMBL" id="CP036339">
    <property type="protein sequence ID" value="QDT74089.1"/>
    <property type="molecule type" value="Genomic_DNA"/>
</dbReference>
<keyword evidence="2" id="KW-1185">Reference proteome</keyword>
<protein>
    <submittedName>
        <fullName evidence="1">Uncharacterized protein</fullName>
    </submittedName>
</protein>
<dbReference type="RefSeq" id="WP_145433881.1">
    <property type="nucleotide sequence ID" value="NZ_CP036339.1"/>
</dbReference>
<name>A0A517U0D3_9BACT</name>
<dbReference type="Proteomes" id="UP000317909">
    <property type="component" value="Chromosome"/>
</dbReference>
<dbReference type="KEGG" id="llh:I41_32830"/>
<evidence type="ECO:0000313" key="2">
    <source>
        <dbReference type="Proteomes" id="UP000317909"/>
    </source>
</evidence>
<dbReference type="SUPFAM" id="SSF64288">
    <property type="entry name" value="Chorismate lyase-like"/>
    <property type="match status" value="1"/>
</dbReference>
<sequence length="208" mass="23302">MPQLETITAPFFPTLAELGEFRLVAVDDMPADYRTLLAHDAHMTVTVEAFHNSMVDVQVLDEHREGDYYSRTSLLLCRKSRKIVQFGIMRIDLAGLPPIVREEIESRGTPLGRILIRHNVLRHVELHRLWRIKPGPELARRLIYQIAPPSAQPARHGAAASDDSSISAISLAKLESQTTAGSERLYGRTARIVVEGRPAVELLEIVRA</sequence>